<dbReference type="AlphaFoldDB" id="A0A086LC56"/>
<comment type="caution">
    <text evidence="1">The sequence shown here is derived from an EMBL/GenBank/DDBJ whole genome shotgun (WGS) entry which is preliminary data.</text>
</comment>
<feature type="non-terminal residue" evidence="1">
    <location>
        <position position="38"/>
    </location>
</feature>
<dbReference type="VEuPathDB" id="ToxoDB:TGFOU_403370"/>
<name>A0A086LC56_TOXGO</name>
<dbReference type="EMBL" id="AEYH02000629">
    <property type="protein sequence ID" value="KFG54224.1"/>
    <property type="molecule type" value="Genomic_DNA"/>
</dbReference>
<proteinExistence type="predicted"/>
<dbReference type="Proteomes" id="UP000028838">
    <property type="component" value="Unassembled WGS sequence"/>
</dbReference>
<gene>
    <name evidence="1" type="ORF">TGFOU_403370</name>
</gene>
<evidence type="ECO:0000313" key="2">
    <source>
        <dbReference type="Proteomes" id="UP000028838"/>
    </source>
</evidence>
<evidence type="ECO:0000313" key="1">
    <source>
        <dbReference type="EMBL" id="KFG54224.1"/>
    </source>
</evidence>
<accession>A0A086LC56</accession>
<reference evidence="1 2" key="1">
    <citation type="submission" date="2014-07" db="EMBL/GenBank/DDBJ databases">
        <authorList>
            <person name="Sibley D."/>
            <person name="Venepally P."/>
            <person name="Karamycheva S."/>
            <person name="Hadjithomas M."/>
            <person name="Khan A."/>
            <person name="Brunk B."/>
            <person name="Roos D."/>
            <person name="Caler E."/>
            <person name="Lorenzi H."/>
        </authorList>
    </citation>
    <scope>NUCLEOTIDE SEQUENCE [LARGE SCALE GENOMIC DNA]</scope>
    <source>
        <strain evidence="1 2">FOU</strain>
    </source>
</reference>
<organism evidence="1 2">
    <name type="scientific">Toxoplasma gondii FOU</name>
    <dbReference type="NCBI Taxonomy" id="943167"/>
    <lineage>
        <taxon>Eukaryota</taxon>
        <taxon>Sar</taxon>
        <taxon>Alveolata</taxon>
        <taxon>Apicomplexa</taxon>
        <taxon>Conoidasida</taxon>
        <taxon>Coccidia</taxon>
        <taxon>Eucoccidiorida</taxon>
        <taxon>Eimeriorina</taxon>
        <taxon>Sarcocystidae</taxon>
        <taxon>Toxoplasma</taxon>
    </lineage>
</organism>
<protein>
    <submittedName>
        <fullName evidence="1">Uncharacterized protein</fullName>
    </submittedName>
</protein>
<sequence length="38" mass="4567">MIPMFVQEFAGDNDPLFEAEREEALARARELDRQRRMQ</sequence>